<gene>
    <name evidence="1" type="ORF">ACFQ07_06515</name>
</gene>
<dbReference type="InterPro" id="IPR007815">
    <property type="entry name" value="Emycin_Estase"/>
</dbReference>
<proteinExistence type="predicted"/>
<reference evidence="2" key="1">
    <citation type="journal article" date="2019" name="Int. J. Syst. Evol. Microbiol.">
        <title>The Global Catalogue of Microorganisms (GCM) 10K type strain sequencing project: providing services to taxonomists for standard genome sequencing and annotation.</title>
        <authorList>
            <consortium name="The Broad Institute Genomics Platform"/>
            <consortium name="The Broad Institute Genome Sequencing Center for Infectious Disease"/>
            <person name="Wu L."/>
            <person name="Ma J."/>
        </authorList>
    </citation>
    <scope>NUCLEOTIDE SEQUENCE [LARGE SCALE GENOMIC DNA]</scope>
    <source>
        <strain evidence="2">JCM 31696</strain>
    </source>
</reference>
<dbReference type="Gene3D" id="3.30.1870.10">
    <property type="entry name" value="EreA-like, domain 2"/>
    <property type="match status" value="1"/>
</dbReference>
<comment type="caution">
    <text evidence="1">The sequence shown here is derived from an EMBL/GenBank/DDBJ whole genome shotgun (WGS) entry which is preliminary data.</text>
</comment>
<keyword evidence="2" id="KW-1185">Reference proteome</keyword>
<dbReference type="Proteomes" id="UP001597083">
    <property type="component" value="Unassembled WGS sequence"/>
</dbReference>
<organism evidence="1 2">
    <name type="scientific">Actinomadura adrarensis</name>
    <dbReference type="NCBI Taxonomy" id="1819600"/>
    <lineage>
        <taxon>Bacteria</taxon>
        <taxon>Bacillati</taxon>
        <taxon>Actinomycetota</taxon>
        <taxon>Actinomycetes</taxon>
        <taxon>Streptosporangiales</taxon>
        <taxon>Thermomonosporaceae</taxon>
        <taxon>Actinomadura</taxon>
    </lineage>
</organism>
<dbReference type="Gene3D" id="3.40.1660.10">
    <property type="entry name" value="EreA-like (biosynthetic domain)"/>
    <property type="match status" value="1"/>
</dbReference>
<evidence type="ECO:0000313" key="1">
    <source>
        <dbReference type="EMBL" id="MFD0851865.1"/>
    </source>
</evidence>
<dbReference type="PANTHER" id="PTHR31299">
    <property type="entry name" value="ESTERASE, PUTATIVE (AFU_ORTHOLOGUE AFUA_1G05850)-RELATED"/>
    <property type="match status" value="1"/>
</dbReference>
<evidence type="ECO:0000313" key="2">
    <source>
        <dbReference type="Proteomes" id="UP001597083"/>
    </source>
</evidence>
<feature type="non-terminal residue" evidence="1">
    <location>
        <position position="128"/>
    </location>
</feature>
<name>A0ABW3CD72_9ACTN</name>
<dbReference type="InterPro" id="IPR052036">
    <property type="entry name" value="Hydrolase/PRTase-associated"/>
</dbReference>
<dbReference type="SUPFAM" id="SSF159501">
    <property type="entry name" value="EreA/ChaN-like"/>
    <property type="match status" value="1"/>
</dbReference>
<sequence length="128" mass="14568">MANRIKDSVHALDTASVMGLFPSRPRLLALGEPTHGDNTLLQVRNELFRRLIEQEGYRTIALESDCLMGLAVDDHIASGKGDLDEVMERGFSHEWGAFSGNRELVRWMRARNRERPRSERLRFAGFDG</sequence>
<dbReference type="EMBL" id="JBHTIR010000853">
    <property type="protein sequence ID" value="MFD0851865.1"/>
    <property type="molecule type" value="Genomic_DNA"/>
</dbReference>
<protein>
    <submittedName>
        <fullName evidence="1">Erythromycin esterase family protein</fullName>
    </submittedName>
</protein>
<dbReference type="PANTHER" id="PTHR31299:SF0">
    <property type="entry name" value="ESTERASE, PUTATIVE (AFU_ORTHOLOGUE AFUA_1G05850)-RELATED"/>
    <property type="match status" value="1"/>
</dbReference>
<accession>A0ABW3CD72</accession>
<dbReference type="Pfam" id="PF05139">
    <property type="entry name" value="Erythro_esteras"/>
    <property type="match status" value="1"/>
</dbReference>